<dbReference type="Proteomes" id="UP000032360">
    <property type="component" value="Unassembled WGS sequence"/>
</dbReference>
<protein>
    <recommendedName>
        <fullName evidence="3">Glycine cleavage system H protein</fullName>
    </recommendedName>
</protein>
<evidence type="ECO:0000256" key="1">
    <source>
        <dbReference type="ARBA" id="ARBA00009249"/>
    </source>
</evidence>
<organism evidence="6 7">
    <name type="scientific">Acidithrix ferrooxidans</name>
    <dbReference type="NCBI Taxonomy" id="1280514"/>
    <lineage>
        <taxon>Bacteria</taxon>
        <taxon>Bacillati</taxon>
        <taxon>Actinomycetota</taxon>
        <taxon>Acidimicrobiia</taxon>
        <taxon>Acidimicrobiales</taxon>
        <taxon>Acidimicrobiaceae</taxon>
        <taxon>Acidithrix</taxon>
    </lineage>
</organism>
<dbReference type="NCBIfam" id="NF002270">
    <property type="entry name" value="PRK01202.1"/>
    <property type="match status" value="1"/>
</dbReference>
<dbReference type="GO" id="GO:0005829">
    <property type="term" value="C:cytosol"/>
    <property type="evidence" value="ECO:0007669"/>
    <property type="project" value="TreeGrafter"/>
</dbReference>
<comment type="similarity">
    <text evidence="1 3">Belongs to the GcvH family.</text>
</comment>
<dbReference type="GO" id="GO:0019464">
    <property type="term" value="P:glycine decarboxylation via glycine cleavage system"/>
    <property type="evidence" value="ECO:0007669"/>
    <property type="project" value="UniProtKB-UniRule"/>
</dbReference>
<dbReference type="NCBIfam" id="TIGR00527">
    <property type="entry name" value="gcvH"/>
    <property type="match status" value="1"/>
</dbReference>
<keyword evidence="2 3" id="KW-0450">Lipoyl</keyword>
<dbReference type="STRING" id="1280514.AXFE_28010"/>
<comment type="function">
    <text evidence="3">The glycine cleavage system catalyzes the degradation of glycine. The H protein shuttles the methylamine group of glycine from the P protein to the T protein.</text>
</comment>
<comment type="subunit">
    <text evidence="3">The glycine cleavage system is composed of four proteins: P, T, L and H.</text>
</comment>
<dbReference type="EMBL" id="JXYS01000087">
    <property type="protein sequence ID" value="KJF16356.1"/>
    <property type="molecule type" value="Genomic_DNA"/>
</dbReference>
<feature type="modified residue" description="N6-lipoyllysine" evidence="3 4">
    <location>
        <position position="111"/>
    </location>
</feature>
<dbReference type="PATRIC" id="fig|1280514.3.peg.3681"/>
<dbReference type="PANTHER" id="PTHR11715:SF3">
    <property type="entry name" value="GLYCINE CLEAVAGE SYSTEM H PROTEIN-RELATED"/>
    <property type="match status" value="1"/>
</dbReference>
<keyword evidence="7" id="KW-1185">Reference proteome</keyword>
<dbReference type="CDD" id="cd06848">
    <property type="entry name" value="GCS_H"/>
    <property type="match status" value="1"/>
</dbReference>
<dbReference type="GO" id="GO:0009249">
    <property type="term" value="P:protein lipoylation"/>
    <property type="evidence" value="ECO:0007669"/>
    <property type="project" value="TreeGrafter"/>
</dbReference>
<gene>
    <name evidence="3 6" type="primary">gcvH</name>
    <name evidence="6" type="ORF">AXFE_28010</name>
</gene>
<dbReference type="InterPro" id="IPR003016">
    <property type="entry name" value="2-oxoA_DH_lipoyl-BS"/>
</dbReference>
<proteinExistence type="inferred from homology"/>
<accession>A0A0D8HH27</accession>
<dbReference type="Gene3D" id="2.40.50.100">
    <property type="match status" value="1"/>
</dbReference>
<dbReference type="HAMAP" id="MF_00272">
    <property type="entry name" value="GcvH"/>
    <property type="match status" value="1"/>
</dbReference>
<dbReference type="GO" id="GO:0005960">
    <property type="term" value="C:glycine cleavage complex"/>
    <property type="evidence" value="ECO:0007669"/>
    <property type="project" value="InterPro"/>
</dbReference>
<comment type="cofactor">
    <cofactor evidence="3">
        <name>(R)-lipoate</name>
        <dbReference type="ChEBI" id="CHEBI:83088"/>
    </cofactor>
    <text evidence="3">Binds 1 lipoyl cofactor covalently.</text>
</comment>
<evidence type="ECO:0000256" key="3">
    <source>
        <dbReference type="HAMAP-Rule" id="MF_00272"/>
    </source>
</evidence>
<dbReference type="PANTHER" id="PTHR11715">
    <property type="entry name" value="GLYCINE CLEAVAGE SYSTEM H PROTEIN"/>
    <property type="match status" value="1"/>
</dbReference>
<evidence type="ECO:0000313" key="6">
    <source>
        <dbReference type="EMBL" id="KJF16356.1"/>
    </source>
</evidence>
<comment type="caution">
    <text evidence="6">The sequence shown here is derived from an EMBL/GenBank/DDBJ whole genome shotgun (WGS) entry which is preliminary data.</text>
</comment>
<dbReference type="PROSITE" id="PS50968">
    <property type="entry name" value="BIOTINYL_LIPOYL"/>
    <property type="match status" value="1"/>
</dbReference>
<dbReference type="InterPro" id="IPR033753">
    <property type="entry name" value="GCV_H/Fam206"/>
</dbReference>
<evidence type="ECO:0000313" key="7">
    <source>
        <dbReference type="Proteomes" id="UP000032360"/>
    </source>
</evidence>
<sequence length="173" mass="19015">MANLGTGVRLKHLCEGELLWLQELSIDSKMNCPIFRSVSAFLKAKLSHMINPNDRSYTKDHEWALVDGNRVKIGITDFAQDALGDVVFVKLPEVGVAVTKGDSFSEVESTKSVSDIYSPLSGNIVQVNESLVSSPELVNSSPYEDGWIAIIEFGDESDLETMSSTDYDELTAH</sequence>
<feature type="domain" description="Lipoyl-binding" evidence="5">
    <location>
        <begin position="70"/>
        <end position="152"/>
    </location>
</feature>
<dbReference type="InterPro" id="IPR017453">
    <property type="entry name" value="GCV_H_sub"/>
</dbReference>
<dbReference type="PROSITE" id="PS00189">
    <property type="entry name" value="LIPOYL"/>
    <property type="match status" value="1"/>
</dbReference>
<dbReference type="AlphaFoldDB" id="A0A0D8HH27"/>
<evidence type="ECO:0000259" key="5">
    <source>
        <dbReference type="PROSITE" id="PS50968"/>
    </source>
</evidence>
<name>A0A0D8HH27_9ACTN</name>
<dbReference type="InterPro" id="IPR011053">
    <property type="entry name" value="Single_hybrid_motif"/>
</dbReference>
<evidence type="ECO:0000256" key="4">
    <source>
        <dbReference type="PIRSR" id="PIRSR617453-50"/>
    </source>
</evidence>
<reference evidence="6 7" key="1">
    <citation type="submission" date="2015-01" db="EMBL/GenBank/DDBJ databases">
        <title>Draft genome of the acidophilic iron oxidizer Acidithrix ferrooxidans strain Py-F3.</title>
        <authorList>
            <person name="Poehlein A."/>
            <person name="Eisen S."/>
            <person name="Schloemann M."/>
            <person name="Johnson B.D."/>
            <person name="Daniel R."/>
            <person name="Muehling M."/>
        </authorList>
    </citation>
    <scope>NUCLEOTIDE SEQUENCE [LARGE SCALE GENOMIC DNA]</scope>
    <source>
        <strain evidence="6 7">Py-F3</strain>
    </source>
</reference>
<dbReference type="SUPFAM" id="SSF51230">
    <property type="entry name" value="Single hybrid motif"/>
    <property type="match status" value="1"/>
</dbReference>
<dbReference type="InterPro" id="IPR000089">
    <property type="entry name" value="Biotin_lipoyl"/>
</dbReference>
<dbReference type="Pfam" id="PF01597">
    <property type="entry name" value="GCV_H"/>
    <property type="match status" value="1"/>
</dbReference>
<evidence type="ECO:0000256" key="2">
    <source>
        <dbReference type="ARBA" id="ARBA00022823"/>
    </source>
</evidence>
<dbReference type="InterPro" id="IPR002930">
    <property type="entry name" value="GCV_H"/>
</dbReference>